<dbReference type="SUPFAM" id="SSF53448">
    <property type="entry name" value="Nucleotide-diphospho-sugar transferases"/>
    <property type="match status" value="1"/>
</dbReference>
<dbReference type="Pfam" id="PF00535">
    <property type="entry name" value="Glycos_transf_2"/>
    <property type="match status" value="1"/>
</dbReference>
<feature type="domain" description="Glycosyltransferase 2-like" evidence="1">
    <location>
        <begin position="231"/>
        <end position="338"/>
    </location>
</feature>
<organism evidence="2 3">
    <name type="scientific">Mesorhizobium atlanticum</name>
    <dbReference type="NCBI Taxonomy" id="2233532"/>
    <lineage>
        <taxon>Bacteria</taxon>
        <taxon>Pseudomonadati</taxon>
        <taxon>Pseudomonadota</taxon>
        <taxon>Alphaproteobacteria</taxon>
        <taxon>Hyphomicrobiales</taxon>
        <taxon>Phyllobacteriaceae</taxon>
        <taxon>Mesorhizobium</taxon>
    </lineage>
</organism>
<proteinExistence type="predicted"/>
<dbReference type="Proteomes" id="UP000251956">
    <property type="component" value="Unassembled WGS sequence"/>
</dbReference>
<keyword evidence="3" id="KW-1185">Reference proteome</keyword>
<protein>
    <recommendedName>
        <fullName evidence="1">Glycosyltransferase 2-like domain-containing protein</fullName>
    </recommendedName>
</protein>
<comment type="caution">
    <text evidence="2">The sequence shown here is derived from an EMBL/GenBank/DDBJ whole genome shotgun (WGS) entry which is preliminary data.</text>
</comment>
<dbReference type="InterPro" id="IPR050834">
    <property type="entry name" value="Glycosyltransf_2"/>
</dbReference>
<dbReference type="InterPro" id="IPR029063">
    <property type="entry name" value="SAM-dependent_MTases_sf"/>
</dbReference>
<evidence type="ECO:0000313" key="3">
    <source>
        <dbReference type="Proteomes" id="UP000251956"/>
    </source>
</evidence>
<evidence type="ECO:0000259" key="1">
    <source>
        <dbReference type="Pfam" id="PF00535"/>
    </source>
</evidence>
<dbReference type="CDD" id="cd00761">
    <property type="entry name" value="Glyco_tranf_GTA_type"/>
    <property type="match status" value="1"/>
</dbReference>
<dbReference type="Pfam" id="PF13578">
    <property type="entry name" value="Methyltransf_24"/>
    <property type="match status" value="1"/>
</dbReference>
<dbReference type="AlphaFoldDB" id="A0A330GKC0"/>
<name>A0A330GKC0_9HYPH</name>
<dbReference type="InterPro" id="IPR001173">
    <property type="entry name" value="Glyco_trans_2-like"/>
</dbReference>
<reference evidence="2 3" key="1">
    <citation type="submission" date="2018-07" db="EMBL/GenBank/DDBJ databases">
        <title>Diversity of Mesorhizobium strains in Brazil.</title>
        <authorList>
            <person name="Helene L.C.F."/>
            <person name="Dall'Agnol R."/>
            <person name="Delamuta J.R.M."/>
            <person name="Hungria M."/>
        </authorList>
    </citation>
    <scope>NUCLEOTIDE SEQUENCE [LARGE SCALE GENOMIC DNA]</scope>
    <source>
        <strain evidence="2 3">CNPSo 3140</strain>
    </source>
</reference>
<dbReference type="EMBL" id="QMBQ01000008">
    <property type="protein sequence ID" value="RAZ73192.1"/>
    <property type="molecule type" value="Genomic_DNA"/>
</dbReference>
<sequence>MDYFAGGRFTYDWTSHHLNLWEELLHDRIDAATAVLEIGSFEGRSALFFLQFLPKSRITCVDTFQGSEEHVERGSKYESDMAEVERRFDQNLMPFADRVEKRKGCSVVVLPALAAEQRLYNVVYVDGDHSAASTYTDARLGWDLLDKDGLMILDDYRWGRDRPAAKRPAVGMEAFLQQIAGEYELLHQDQQIVIRKIKIGEASIGATKSFTIAGRDIGELAGGALSPPLVSFVVINWNYGRYVGATIDSIRRQDYPHFECIVINNGSTDDSAEVIARHIEGDPRFRMETLAQNHGQLGAALWVLDKVNGGFVTFVDADDVLFDNYASMHIQVHMALRRSVGFTSANVAEMDSTGKTLTASYLHHRLDKTDAQRGLRGEQTVLRLPTVSPSQYRFLHANTATIPRWHIGWLWAPGSANMFRTSVLRLLQLDDGSKPRMTAADGYFNTICHAVAGSALIDMPLSGYRLHSSNYFATGESVEGVRSGTRSYAAKSQQFTYESVRFLIEQSERFDWLLGPEFWPTVDMVTRENGAALRDYFRNELAVEIFRQNAPQLRSLFGDEKFRREITNRFSGAQARTILRAGFGGRIPIRHLHKSLFRDFRVFLRRTRRR</sequence>
<dbReference type="InterPro" id="IPR029044">
    <property type="entry name" value="Nucleotide-diphossugar_trans"/>
</dbReference>
<dbReference type="SUPFAM" id="SSF53335">
    <property type="entry name" value="S-adenosyl-L-methionine-dependent methyltransferases"/>
    <property type="match status" value="1"/>
</dbReference>
<dbReference type="PANTHER" id="PTHR43685:SF11">
    <property type="entry name" value="GLYCOSYLTRANSFERASE TAGX-RELATED"/>
    <property type="match status" value="1"/>
</dbReference>
<gene>
    <name evidence="2" type="ORF">DPM35_24555</name>
</gene>
<dbReference type="Gene3D" id="3.40.50.150">
    <property type="entry name" value="Vaccinia Virus protein VP39"/>
    <property type="match status" value="1"/>
</dbReference>
<accession>A0A330GKC0</accession>
<dbReference type="PANTHER" id="PTHR43685">
    <property type="entry name" value="GLYCOSYLTRANSFERASE"/>
    <property type="match status" value="1"/>
</dbReference>
<dbReference type="Gene3D" id="3.90.550.10">
    <property type="entry name" value="Spore Coat Polysaccharide Biosynthesis Protein SpsA, Chain A"/>
    <property type="match status" value="1"/>
</dbReference>
<evidence type="ECO:0000313" key="2">
    <source>
        <dbReference type="EMBL" id="RAZ73192.1"/>
    </source>
</evidence>